<proteinExistence type="predicted"/>
<protein>
    <submittedName>
        <fullName evidence="1">Uncharacterized protein</fullName>
    </submittedName>
</protein>
<dbReference type="EMBL" id="BPLR01017013">
    <property type="protein sequence ID" value="GIY88026.1"/>
    <property type="molecule type" value="Genomic_DNA"/>
</dbReference>
<name>A0AAV4WYP1_CAEEX</name>
<evidence type="ECO:0000313" key="2">
    <source>
        <dbReference type="Proteomes" id="UP001054945"/>
    </source>
</evidence>
<accession>A0AAV4WYP1</accession>
<comment type="caution">
    <text evidence="1">The sequence shown here is derived from an EMBL/GenBank/DDBJ whole genome shotgun (WGS) entry which is preliminary data.</text>
</comment>
<keyword evidence="2" id="KW-1185">Reference proteome</keyword>
<organism evidence="1 2">
    <name type="scientific">Caerostris extrusa</name>
    <name type="common">Bark spider</name>
    <name type="synonym">Caerostris bankana</name>
    <dbReference type="NCBI Taxonomy" id="172846"/>
    <lineage>
        <taxon>Eukaryota</taxon>
        <taxon>Metazoa</taxon>
        <taxon>Ecdysozoa</taxon>
        <taxon>Arthropoda</taxon>
        <taxon>Chelicerata</taxon>
        <taxon>Arachnida</taxon>
        <taxon>Araneae</taxon>
        <taxon>Araneomorphae</taxon>
        <taxon>Entelegynae</taxon>
        <taxon>Araneoidea</taxon>
        <taxon>Araneidae</taxon>
        <taxon>Caerostris</taxon>
    </lineage>
</organism>
<dbReference type="AlphaFoldDB" id="A0AAV4WYP1"/>
<dbReference type="Proteomes" id="UP001054945">
    <property type="component" value="Unassembled WGS sequence"/>
</dbReference>
<gene>
    <name evidence="1" type="ORF">CEXT_86321</name>
</gene>
<reference evidence="1 2" key="1">
    <citation type="submission" date="2021-06" db="EMBL/GenBank/DDBJ databases">
        <title>Caerostris extrusa draft genome.</title>
        <authorList>
            <person name="Kono N."/>
            <person name="Arakawa K."/>
        </authorList>
    </citation>
    <scope>NUCLEOTIDE SEQUENCE [LARGE SCALE GENOMIC DNA]</scope>
</reference>
<sequence>MTYVTLNCAELNCLFKRGYPLSLPLSKQSRQGGIQKYESERSACDKGRFACNLRMILPLLGKVILIHGWLNNKGMSDANQNIRDFPGCQDQLFLKYRILNASFKERKFLNMEQLACFPKNKKKKKKYLALLK</sequence>
<evidence type="ECO:0000313" key="1">
    <source>
        <dbReference type="EMBL" id="GIY88026.1"/>
    </source>
</evidence>